<name>E6QB47_9ZZZZ</name>
<protein>
    <submittedName>
        <fullName evidence="1">Uncharacterized protein</fullName>
    </submittedName>
</protein>
<dbReference type="AlphaFoldDB" id="E6QB47"/>
<sequence length="38" mass="4316">MVPPFQSAEKELFVNADRVVQGAVNHPQRPKLFLFAFS</sequence>
<evidence type="ECO:0000313" key="1">
    <source>
        <dbReference type="EMBL" id="CBI04423.1"/>
    </source>
</evidence>
<organism evidence="1">
    <name type="scientific">mine drainage metagenome</name>
    <dbReference type="NCBI Taxonomy" id="410659"/>
    <lineage>
        <taxon>unclassified sequences</taxon>
        <taxon>metagenomes</taxon>
        <taxon>ecological metagenomes</taxon>
    </lineage>
</organism>
<comment type="caution">
    <text evidence="1">The sequence shown here is derived from an EMBL/GenBank/DDBJ whole genome shotgun (WGS) entry which is preliminary data.</text>
</comment>
<reference evidence="1" key="1">
    <citation type="submission" date="2009-10" db="EMBL/GenBank/DDBJ databases">
        <title>Diversity of trophic interactions inside an arsenic-rich microbial ecosystem.</title>
        <authorList>
            <person name="Bertin P.N."/>
            <person name="Heinrich-Salmeron A."/>
            <person name="Pelletier E."/>
            <person name="Goulhen-Chollet F."/>
            <person name="Arsene-Ploetze F."/>
            <person name="Gallien S."/>
            <person name="Calteau A."/>
            <person name="Vallenet D."/>
            <person name="Casiot C."/>
            <person name="Chane-Woon-Ming B."/>
            <person name="Giloteaux L."/>
            <person name="Barakat M."/>
            <person name="Bonnefoy V."/>
            <person name="Bruneel O."/>
            <person name="Chandler M."/>
            <person name="Cleiss J."/>
            <person name="Duran R."/>
            <person name="Elbaz-Poulichet F."/>
            <person name="Fonknechten N."/>
            <person name="Lauga B."/>
            <person name="Mornico D."/>
            <person name="Ortet P."/>
            <person name="Schaeffer C."/>
            <person name="Siguier P."/>
            <person name="Alexander Thil Smith A."/>
            <person name="Van Dorsselaer A."/>
            <person name="Weissenbach J."/>
            <person name="Medigue C."/>
            <person name="Le Paslier D."/>
        </authorList>
    </citation>
    <scope>NUCLEOTIDE SEQUENCE</scope>
</reference>
<gene>
    <name evidence="1" type="ORF">CARN5_2156</name>
</gene>
<dbReference type="EMBL" id="CABP01000061">
    <property type="protein sequence ID" value="CBI04423.1"/>
    <property type="molecule type" value="Genomic_DNA"/>
</dbReference>
<accession>E6QB47</accession>
<proteinExistence type="predicted"/>